<organism evidence="5 6">
    <name type="scientific">Bradyrhizobium sacchari</name>
    <dbReference type="NCBI Taxonomy" id="1399419"/>
    <lineage>
        <taxon>Bacteria</taxon>
        <taxon>Pseudomonadati</taxon>
        <taxon>Pseudomonadota</taxon>
        <taxon>Alphaproteobacteria</taxon>
        <taxon>Hyphomicrobiales</taxon>
        <taxon>Nitrobacteraceae</taxon>
        <taxon>Bradyrhizobium</taxon>
    </lineage>
</organism>
<evidence type="ECO:0000256" key="1">
    <source>
        <dbReference type="ARBA" id="ARBA00023015"/>
    </source>
</evidence>
<keyword evidence="1" id="KW-0805">Transcription regulation</keyword>
<accession>A0A560JQI9</accession>
<dbReference type="RefSeq" id="WP_136615393.1">
    <property type="nucleotide sequence ID" value="NZ_LWIG01000015.1"/>
</dbReference>
<dbReference type="GO" id="GO:0043565">
    <property type="term" value="F:sequence-specific DNA binding"/>
    <property type="evidence" value="ECO:0007669"/>
    <property type="project" value="InterPro"/>
</dbReference>
<dbReference type="InterPro" id="IPR018060">
    <property type="entry name" value="HTH_AraC"/>
</dbReference>
<dbReference type="GO" id="GO:0003700">
    <property type="term" value="F:DNA-binding transcription factor activity"/>
    <property type="evidence" value="ECO:0007669"/>
    <property type="project" value="InterPro"/>
</dbReference>
<keyword evidence="2 5" id="KW-0238">DNA-binding</keyword>
<reference evidence="5 6" key="1">
    <citation type="submission" date="2019-06" db="EMBL/GenBank/DDBJ databases">
        <title>Genomic Encyclopedia of Type Strains, Phase IV (KMG-V): Genome sequencing to study the core and pangenomes of soil and plant-associated prokaryotes.</title>
        <authorList>
            <person name="Whitman W."/>
        </authorList>
    </citation>
    <scope>NUCLEOTIDE SEQUENCE [LARGE SCALE GENOMIC DNA]</scope>
    <source>
        <strain evidence="5 6">BR 10556</strain>
    </source>
</reference>
<dbReference type="InterPro" id="IPR035418">
    <property type="entry name" value="AraC-bd_2"/>
</dbReference>
<keyword evidence="3" id="KW-0804">Transcription</keyword>
<dbReference type="SMART" id="SM00342">
    <property type="entry name" value="HTH_ARAC"/>
    <property type="match status" value="1"/>
</dbReference>
<dbReference type="AlphaFoldDB" id="A0A560JQI9"/>
<protein>
    <submittedName>
        <fullName evidence="5">AraC-like DNA-binding protein</fullName>
    </submittedName>
</protein>
<feature type="domain" description="HTH araC/xylS-type" evidence="4">
    <location>
        <begin position="270"/>
        <end position="370"/>
    </location>
</feature>
<dbReference type="InterPro" id="IPR050204">
    <property type="entry name" value="AraC_XylS_family_regulators"/>
</dbReference>
<dbReference type="Pfam" id="PF14525">
    <property type="entry name" value="AraC_binding_2"/>
    <property type="match status" value="1"/>
</dbReference>
<comment type="caution">
    <text evidence="5">The sequence shown here is derived from an EMBL/GenBank/DDBJ whole genome shotgun (WGS) entry which is preliminary data.</text>
</comment>
<dbReference type="PROSITE" id="PS00041">
    <property type="entry name" value="HTH_ARAC_FAMILY_1"/>
    <property type="match status" value="1"/>
</dbReference>
<dbReference type="PROSITE" id="PS01124">
    <property type="entry name" value="HTH_ARAC_FAMILY_2"/>
    <property type="match status" value="1"/>
</dbReference>
<evidence type="ECO:0000256" key="2">
    <source>
        <dbReference type="ARBA" id="ARBA00023125"/>
    </source>
</evidence>
<gene>
    <name evidence="5" type="ORF">FBZ95_106614</name>
</gene>
<dbReference type="STRING" id="1399419.A5906_39690"/>
<dbReference type="EMBL" id="VITW01000006">
    <property type="protein sequence ID" value="TWB72899.1"/>
    <property type="molecule type" value="Genomic_DNA"/>
</dbReference>
<dbReference type="OrthoDB" id="7285481at2"/>
<evidence type="ECO:0000256" key="3">
    <source>
        <dbReference type="ARBA" id="ARBA00023163"/>
    </source>
</evidence>
<evidence type="ECO:0000259" key="4">
    <source>
        <dbReference type="PROSITE" id="PS01124"/>
    </source>
</evidence>
<dbReference type="Gene3D" id="1.10.10.60">
    <property type="entry name" value="Homeodomain-like"/>
    <property type="match status" value="1"/>
</dbReference>
<name>A0A560JQI9_9BRAD</name>
<proteinExistence type="predicted"/>
<dbReference type="PANTHER" id="PTHR46796">
    <property type="entry name" value="HTH-TYPE TRANSCRIPTIONAL ACTIVATOR RHAS-RELATED"/>
    <property type="match status" value="1"/>
</dbReference>
<dbReference type="PANTHER" id="PTHR46796:SF12">
    <property type="entry name" value="HTH-TYPE DNA-BINDING TRANSCRIPTIONAL ACTIVATOR EUTR"/>
    <property type="match status" value="1"/>
</dbReference>
<dbReference type="Pfam" id="PF12833">
    <property type="entry name" value="HTH_18"/>
    <property type="match status" value="1"/>
</dbReference>
<dbReference type="InterPro" id="IPR018062">
    <property type="entry name" value="HTH_AraC-typ_CS"/>
</dbReference>
<evidence type="ECO:0000313" key="6">
    <source>
        <dbReference type="Proteomes" id="UP000315914"/>
    </source>
</evidence>
<dbReference type="InterPro" id="IPR009057">
    <property type="entry name" value="Homeodomain-like_sf"/>
</dbReference>
<dbReference type="SUPFAM" id="SSF46689">
    <property type="entry name" value="Homeodomain-like"/>
    <property type="match status" value="1"/>
</dbReference>
<sequence>MSDAKRGGRDHVLLFPNIDSSIRVSNAFGPRCAVEQIILKMQPEDLVMACLPLERHRLFETRDPDEARERVGKVFCQHQLRYAGRGRGLFARQNFVQLGHLALSYLAYGEEMIIDAGEIENSYFLRHVRSGNSEIRVGKYQFRCNSRIGSVSSATLPLSMRWSADCAHLALKIDRRALERHLSDLLGSTVARPVEFVPELPLDSGHGASYRRLIEFISNELDCDSALTASPLAVAGLEQMLLTSLLMMQPSNYSTALSARVSPAAPRHVIRAEEYIRAHADRPITIGQLAEVAGVHTRTLFEGFQRFRGTTPFAMLRAVRLERVHTELKSAGASGCVSDIALKWGFAHLGRFAQIYRRRFGELPSATLRR</sequence>
<dbReference type="Proteomes" id="UP000315914">
    <property type="component" value="Unassembled WGS sequence"/>
</dbReference>
<keyword evidence="6" id="KW-1185">Reference proteome</keyword>
<evidence type="ECO:0000313" key="5">
    <source>
        <dbReference type="EMBL" id="TWB72899.1"/>
    </source>
</evidence>